<dbReference type="EMBL" id="CAJVQB010005862">
    <property type="protein sequence ID" value="CAG8671652.1"/>
    <property type="molecule type" value="Genomic_DNA"/>
</dbReference>
<name>A0ABN7UU58_GIGMA</name>
<reference evidence="1 2" key="1">
    <citation type="submission" date="2021-06" db="EMBL/GenBank/DDBJ databases">
        <authorList>
            <person name="Kallberg Y."/>
            <person name="Tangrot J."/>
            <person name="Rosling A."/>
        </authorList>
    </citation>
    <scope>NUCLEOTIDE SEQUENCE [LARGE SCALE GENOMIC DNA]</scope>
    <source>
        <strain evidence="1 2">120-4 pot B 10/14</strain>
    </source>
</reference>
<feature type="non-terminal residue" evidence="1">
    <location>
        <position position="56"/>
    </location>
</feature>
<comment type="caution">
    <text evidence="1">The sequence shown here is derived from an EMBL/GenBank/DDBJ whole genome shotgun (WGS) entry which is preliminary data.</text>
</comment>
<evidence type="ECO:0000313" key="2">
    <source>
        <dbReference type="Proteomes" id="UP000789901"/>
    </source>
</evidence>
<proteinExistence type="predicted"/>
<accession>A0ABN7UU58</accession>
<organism evidence="1 2">
    <name type="scientific">Gigaspora margarita</name>
    <dbReference type="NCBI Taxonomy" id="4874"/>
    <lineage>
        <taxon>Eukaryota</taxon>
        <taxon>Fungi</taxon>
        <taxon>Fungi incertae sedis</taxon>
        <taxon>Mucoromycota</taxon>
        <taxon>Glomeromycotina</taxon>
        <taxon>Glomeromycetes</taxon>
        <taxon>Diversisporales</taxon>
        <taxon>Gigasporaceae</taxon>
        <taxon>Gigaspora</taxon>
    </lineage>
</organism>
<keyword evidence="2" id="KW-1185">Reference proteome</keyword>
<protein>
    <submittedName>
        <fullName evidence="1">18896_t:CDS:1</fullName>
    </submittedName>
</protein>
<dbReference type="Proteomes" id="UP000789901">
    <property type="component" value="Unassembled WGS sequence"/>
</dbReference>
<evidence type="ECO:0000313" key="1">
    <source>
        <dbReference type="EMBL" id="CAG8671652.1"/>
    </source>
</evidence>
<gene>
    <name evidence="1" type="ORF">GMARGA_LOCUS10458</name>
</gene>
<sequence length="56" mass="6793">MPSQQKYQYVLESTRGEKKLKRIFKYDKIIFCEDINTSTQGYILFENNDSQYKITF</sequence>